<dbReference type="SUPFAM" id="SSF50978">
    <property type="entry name" value="WD40 repeat-like"/>
    <property type="match status" value="1"/>
</dbReference>
<protein>
    <submittedName>
        <fullName evidence="2">Uncharacterized protein</fullName>
    </submittedName>
</protein>
<gene>
    <name evidence="2" type="ORF">M9Y10_043659</name>
</gene>
<dbReference type="InterPro" id="IPR036322">
    <property type="entry name" value="WD40_repeat_dom_sf"/>
</dbReference>
<feature type="compositionally biased region" description="Polar residues" evidence="1">
    <location>
        <begin position="416"/>
        <end position="425"/>
    </location>
</feature>
<organism evidence="2 3">
    <name type="scientific">Tritrichomonas musculus</name>
    <dbReference type="NCBI Taxonomy" id="1915356"/>
    <lineage>
        <taxon>Eukaryota</taxon>
        <taxon>Metamonada</taxon>
        <taxon>Parabasalia</taxon>
        <taxon>Tritrichomonadida</taxon>
        <taxon>Tritrichomonadidae</taxon>
        <taxon>Tritrichomonas</taxon>
    </lineage>
</organism>
<sequence length="578" mass="67172">MDKYINEPGEVYSQGEFNFRPFLNQYNRELFYRTNPEKLYDKLINIFRKAIKNHPSNPRFVTHVPFTQQEHESVLKYLLLTKFYNMHDPIHSQPFQIMQVMNGKTQKDSRIYRSAESIIQYLSEIYIRQSTLYDADDQIVFLTSKSHIFPKKEISHTFSLGKHIQSIGMNSERSKIIKVQDILPAAVVIFITDVSPIVVDLSVGVKNKNANPNTLYEACFLMSGASRFLITGPPEFCSDKHRFCCFYEHGTLNFIDLKHRVKFKNKDTVIPSFKCWPYPCYEALSKLCACTDPNDDDNMIIATMTDTGTISTWIFHSLDRTVTRTSYGNLNIRPKKFEWIPGRRLAVVTEDDDIKIIPWDDKDLDIETYTMDPPHHFVECQGDAYVLEEGPNYNYNHHSHNNSNNNTNNNNNSNNPDFLSSSNVSDNEDDGGFDKNFVNPVIVGRDHLIKIFTFDNEQFEIEVDQSIDTCAYNRGNFAMTTKQGQIFIFDKNVKYARTCITENLRINYIVPVEFSLDNVPLFARVSRNGIKFFDNHGNTSNEWQMENPNTLSIIPFFHKYGFCVAVSKKFEMEIKWFN</sequence>
<reference evidence="2 3" key="1">
    <citation type="submission" date="2024-04" db="EMBL/GenBank/DDBJ databases">
        <title>Tritrichomonas musculus Genome.</title>
        <authorList>
            <person name="Alves-Ferreira E."/>
            <person name="Grigg M."/>
            <person name="Lorenzi H."/>
            <person name="Galac M."/>
        </authorList>
    </citation>
    <scope>NUCLEOTIDE SEQUENCE [LARGE SCALE GENOMIC DNA]</scope>
    <source>
        <strain evidence="2 3">EAF2021</strain>
    </source>
</reference>
<feature type="compositionally biased region" description="Low complexity" evidence="1">
    <location>
        <begin position="392"/>
        <end position="415"/>
    </location>
</feature>
<accession>A0ABR2K0A6</accession>
<evidence type="ECO:0000313" key="3">
    <source>
        <dbReference type="Proteomes" id="UP001470230"/>
    </source>
</evidence>
<evidence type="ECO:0000313" key="2">
    <source>
        <dbReference type="EMBL" id="KAK8884545.1"/>
    </source>
</evidence>
<dbReference type="EMBL" id="JAPFFF010000008">
    <property type="protein sequence ID" value="KAK8884545.1"/>
    <property type="molecule type" value="Genomic_DNA"/>
</dbReference>
<name>A0ABR2K0A6_9EUKA</name>
<comment type="caution">
    <text evidence="2">The sequence shown here is derived from an EMBL/GenBank/DDBJ whole genome shotgun (WGS) entry which is preliminary data.</text>
</comment>
<proteinExistence type="predicted"/>
<keyword evidence="3" id="KW-1185">Reference proteome</keyword>
<dbReference type="Proteomes" id="UP001470230">
    <property type="component" value="Unassembled WGS sequence"/>
</dbReference>
<evidence type="ECO:0000256" key="1">
    <source>
        <dbReference type="SAM" id="MobiDB-lite"/>
    </source>
</evidence>
<feature type="region of interest" description="Disordered" evidence="1">
    <location>
        <begin position="391"/>
        <end position="427"/>
    </location>
</feature>